<feature type="signal peptide" evidence="2">
    <location>
        <begin position="1"/>
        <end position="20"/>
    </location>
</feature>
<dbReference type="InterPro" id="IPR009465">
    <property type="entry name" value="Spondin_N"/>
</dbReference>
<proteinExistence type="predicted"/>
<dbReference type="NCBIfam" id="TIGR04183">
    <property type="entry name" value="Por_Secre_tail"/>
    <property type="match status" value="1"/>
</dbReference>
<name>A0A5C7ATE9_9FLAO</name>
<dbReference type="InterPro" id="IPR038678">
    <property type="entry name" value="Spondin_N_sf"/>
</dbReference>
<dbReference type="Pfam" id="PF18962">
    <property type="entry name" value="Por_Secre_tail"/>
    <property type="match status" value="1"/>
</dbReference>
<feature type="domain" description="Spondin" evidence="3">
    <location>
        <begin position="14"/>
        <end position="205"/>
    </location>
</feature>
<dbReference type="OrthoDB" id="8478811at2"/>
<dbReference type="InterPro" id="IPR051418">
    <property type="entry name" value="Spondin/Thrombospondin_T1"/>
</dbReference>
<gene>
    <name evidence="4" type="ORF">FUA26_07975</name>
</gene>
<dbReference type="PANTHER" id="PTHR11311:SF15">
    <property type="entry name" value="SPONDIN-2"/>
    <property type="match status" value="1"/>
</dbReference>
<dbReference type="Gene3D" id="2.60.40.2130">
    <property type="entry name" value="F-spondin domain"/>
    <property type="match status" value="1"/>
</dbReference>
<dbReference type="InterPro" id="IPR026444">
    <property type="entry name" value="Secre_tail"/>
</dbReference>
<comment type="caution">
    <text evidence="4">The sequence shown here is derived from an EMBL/GenBank/DDBJ whole genome shotgun (WGS) entry which is preliminary data.</text>
</comment>
<dbReference type="GO" id="GO:0007155">
    <property type="term" value="P:cell adhesion"/>
    <property type="evidence" value="ECO:0007669"/>
    <property type="project" value="TreeGrafter"/>
</dbReference>
<protein>
    <submittedName>
        <fullName evidence="4">T9SS type A sorting domain-containing protein</fullName>
    </submittedName>
</protein>
<evidence type="ECO:0000256" key="1">
    <source>
        <dbReference type="ARBA" id="ARBA00022729"/>
    </source>
</evidence>
<reference evidence="5" key="1">
    <citation type="submission" date="2019-08" db="EMBL/GenBank/DDBJ databases">
        <title>Seonamhaeicola sediminis sp. nov., isolated from marine sediment.</title>
        <authorList>
            <person name="Cao W.R."/>
        </authorList>
    </citation>
    <scope>NUCLEOTIDE SEQUENCE [LARGE SCALE GENOMIC DNA]</scope>
    <source>
        <strain evidence="5">Gy8</strain>
    </source>
</reference>
<evidence type="ECO:0000259" key="3">
    <source>
        <dbReference type="PROSITE" id="PS51020"/>
    </source>
</evidence>
<dbReference type="Proteomes" id="UP000321790">
    <property type="component" value="Unassembled WGS sequence"/>
</dbReference>
<dbReference type="RefSeq" id="WP_147134062.1">
    <property type="nucleotide sequence ID" value="NZ_VOSC01000019.1"/>
</dbReference>
<dbReference type="EMBL" id="VOSC01000019">
    <property type="protein sequence ID" value="TXE11990.1"/>
    <property type="molecule type" value="Genomic_DNA"/>
</dbReference>
<dbReference type="Pfam" id="PF06468">
    <property type="entry name" value="Spond_N"/>
    <property type="match status" value="1"/>
</dbReference>
<evidence type="ECO:0000256" key="2">
    <source>
        <dbReference type="SAM" id="SignalP"/>
    </source>
</evidence>
<dbReference type="GO" id="GO:0031012">
    <property type="term" value="C:extracellular matrix"/>
    <property type="evidence" value="ECO:0007669"/>
    <property type="project" value="TreeGrafter"/>
</dbReference>
<evidence type="ECO:0000313" key="4">
    <source>
        <dbReference type="EMBL" id="TXE11990.1"/>
    </source>
</evidence>
<dbReference type="PANTHER" id="PTHR11311">
    <property type="entry name" value="SPONDIN"/>
    <property type="match status" value="1"/>
</dbReference>
<sequence>MNKNTLVFTVFIFFVALSFAQSTAIYNVEFTNFWNANDHNNGNNLPENAHWSDLVITTHNNNVTFFKMNEMASPGVALIAELGDVSNFKNEDYQNAINAGYANNFINAGGLFLSSGNTITYNNLQISENFSLVSILSMIAPSPDWFIGVNGVNLQNTSGWINAITIDLYPYDAGTEAGSTYSLNNPPTNPQSVIQNIQGVQPFNNEKVATITFTLQSVLNTSKNAFTNIKIYPNPANDKLFINNLKNISNLEIYSLLGKLHKKLHIEKGSENLEIDISNLNTGIYLLKLNSINNVSVSKRLIIN</sequence>
<evidence type="ECO:0000313" key="5">
    <source>
        <dbReference type="Proteomes" id="UP000321790"/>
    </source>
</evidence>
<dbReference type="NCBIfam" id="NF038123">
    <property type="entry name" value="NF038123_dom"/>
    <property type="match status" value="1"/>
</dbReference>
<accession>A0A5C7ATE9</accession>
<keyword evidence="5" id="KW-1185">Reference proteome</keyword>
<organism evidence="4 5">
    <name type="scientific">Seonamhaeicola algicola</name>
    <dbReference type="NCBI Taxonomy" id="1719036"/>
    <lineage>
        <taxon>Bacteria</taxon>
        <taxon>Pseudomonadati</taxon>
        <taxon>Bacteroidota</taxon>
        <taxon>Flavobacteriia</taxon>
        <taxon>Flavobacteriales</taxon>
        <taxon>Flavobacteriaceae</taxon>
    </lineage>
</organism>
<feature type="chain" id="PRO_5022979824" evidence="2">
    <location>
        <begin position="21"/>
        <end position="304"/>
    </location>
</feature>
<keyword evidence="1 2" id="KW-0732">Signal</keyword>
<dbReference type="PROSITE" id="PS51020">
    <property type="entry name" value="SPONDIN"/>
    <property type="match status" value="1"/>
</dbReference>
<dbReference type="AlphaFoldDB" id="A0A5C7ATE9"/>